<dbReference type="RefSeq" id="WP_244152829.1">
    <property type="nucleotide sequence ID" value="NZ_FMTL01000001.1"/>
</dbReference>
<dbReference type="PANTHER" id="PTHR47371">
    <property type="entry name" value="LIPOTEICHOIC ACID SYNTHASE"/>
    <property type="match status" value="1"/>
</dbReference>
<dbReference type="CDD" id="cd16015">
    <property type="entry name" value="LTA_synthase"/>
    <property type="match status" value="1"/>
</dbReference>
<keyword evidence="3 6" id="KW-0812">Transmembrane</keyword>
<evidence type="ECO:0000256" key="2">
    <source>
        <dbReference type="ARBA" id="ARBA00022475"/>
    </source>
</evidence>
<dbReference type="Pfam" id="PF00884">
    <property type="entry name" value="Sulfatase"/>
    <property type="match status" value="1"/>
</dbReference>
<evidence type="ECO:0000256" key="3">
    <source>
        <dbReference type="ARBA" id="ARBA00022692"/>
    </source>
</evidence>
<proteinExistence type="predicted"/>
<sequence>MRVTCNWLRHPSSTLLTLGLLLLALPLLSRYLLGWSHTYGYLSDLAIGSLLVVILHQRSWLLSIALLLTWCIFTLSTAELVNAVGRMPEPTDLQYLGDAQFVSHSTQGSGLSQPLLALAMAVLMALYLGLRSVQTPRRAMPFARAWLLLPLALFAVHTVGQQFKPSEADQWLQFNLPHKLLAESTNGAQQHLADWLAGDEPSSPPDISGLNQLDLHGTPLLKQAGSARNVLIITLEGVTGAYLQASRQAIGSSYAQDPMPRLSQWAERGMLTTDYVLHNHQTIRGLYAMLCGDYEKLDSGTPKGVELLNNPARSEQCLPAQLRERGLSTHFLQGAGLRFMAKDQIMPQMGFDKTLGRDWFKNKPYLEFPWGMDDKAYFEGALGYVQQLRKKRQPWMLTLLTVGTHQPYSAPQDYLDRHPNAKLAAIAYLDDAVADFLNALEKQGVMKDTLVIVTSDESHGLENVRLASAWGFNLLLAPEQAQLPTIKQGVYGHIDLTASVLDYFAFPVPSNIAGRSLLRDYATGRQIISYTNGLLRQHDGQGTLTECDFQNVCRRYASTGFIADSARYLGRLSGKPARLISQQAALLDQSLSNGGQIKQSYQFANQQPIRLKPSVSDDWADNLVGAQYLTLGAATQTTVTLKIRALRMDKKGATLQLKTKEYDRDVDVAIPPLPLLTRDKPVQVSFTFDNPQARKAFSFHLLGQGQGAIEIVDFSVSSLPLPSEEELLAAQESLEEVAPVSQ</sequence>
<evidence type="ECO:0000259" key="7">
    <source>
        <dbReference type="Pfam" id="PF00884"/>
    </source>
</evidence>
<dbReference type="InterPro" id="IPR050448">
    <property type="entry name" value="OpgB/LTA_synthase_biosynth"/>
</dbReference>
<evidence type="ECO:0000256" key="5">
    <source>
        <dbReference type="ARBA" id="ARBA00023136"/>
    </source>
</evidence>
<feature type="transmembrane region" description="Helical" evidence="6">
    <location>
        <begin position="142"/>
        <end position="160"/>
    </location>
</feature>
<keyword evidence="4 6" id="KW-1133">Transmembrane helix</keyword>
<evidence type="ECO:0000256" key="6">
    <source>
        <dbReference type="SAM" id="Phobius"/>
    </source>
</evidence>
<feature type="transmembrane region" description="Helical" evidence="6">
    <location>
        <begin position="39"/>
        <end position="55"/>
    </location>
</feature>
<dbReference type="GO" id="GO:0005886">
    <property type="term" value="C:plasma membrane"/>
    <property type="evidence" value="ECO:0007669"/>
    <property type="project" value="UniProtKB-SubCell"/>
</dbReference>
<feature type="domain" description="Sulfatase N-terminal" evidence="7">
    <location>
        <begin position="228"/>
        <end position="503"/>
    </location>
</feature>
<reference evidence="8 9" key="1">
    <citation type="submission" date="2016-10" db="EMBL/GenBank/DDBJ databases">
        <authorList>
            <person name="Varghese N."/>
            <person name="Submissions S."/>
        </authorList>
    </citation>
    <scope>NUCLEOTIDE SEQUENCE [LARGE SCALE GENOMIC DNA]</scope>
    <source>
        <strain evidence="8 9">DSM 17833</strain>
    </source>
</reference>
<evidence type="ECO:0000256" key="1">
    <source>
        <dbReference type="ARBA" id="ARBA00004651"/>
    </source>
</evidence>
<evidence type="ECO:0000313" key="8">
    <source>
        <dbReference type="EMBL" id="SCW36520.1"/>
    </source>
</evidence>
<feature type="transmembrane region" description="Helical" evidence="6">
    <location>
        <begin position="111"/>
        <end position="130"/>
    </location>
</feature>
<keyword evidence="2" id="KW-1003">Cell membrane</keyword>
<dbReference type="Proteomes" id="UP000242418">
    <property type="component" value="Unassembled WGS sequence"/>
</dbReference>
<comment type="caution">
    <text evidence="8">The sequence shown here is derived from an EMBL/GenBank/DDBJ whole genome shotgun (WGS) entry which is preliminary data.</text>
</comment>
<dbReference type="Gene3D" id="3.40.720.10">
    <property type="entry name" value="Alkaline Phosphatase, subunit A"/>
    <property type="match status" value="1"/>
</dbReference>
<dbReference type="InterPro" id="IPR017850">
    <property type="entry name" value="Alkaline_phosphatase_core_sf"/>
</dbReference>
<keyword evidence="8" id="KW-0808">Transferase</keyword>
<gene>
    <name evidence="8" type="ORF">SAMN05216370_0719</name>
</gene>
<evidence type="ECO:0000256" key="4">
    <source>
        <dbReference type="ARBA" id="ARBA00022989"/>
    </source>
</evidence>
<keyword evidence="9" id="KW-1185">Reference proteome</keyword>
<dbReference type="GO" id="GO:0016740">
    <property type="term" value="F:transferase activity"/>
    <property type="evidence" value="ECO:0007669"/>
    <property type="project" value="UniProtKB-KW"/>
</dbReference>
<keyword evidence="5 6" id="KW-0472">Membrane</keyword>
<organism evidence="8 9">
    <name type="scientific">Pseudomonas peli</name>
    <dbReference type="NCBI Taxonomy" id="592361"/>
    <lineage>
        <taxon>Bacteria</taxon>
        <taxon>Pseudomonadati</taxon>
        <taxon>Pseudomonadota</taxon>
        <taxon>Gammaproteobacteria</taxon>
        <taxon>Pseudomonadales</taxon>
        <taxon>Pseudomonadaceae</taxon>
        <taxon>Pseudomonas</taxon>
    </lineage>
</organism>
<comment type="subcellular location">
    <subcellularLocation>
        <location evidence="1">Cell membrane</location>
        <topology evidence="1">Multi-pass membrane protein</topology>
    </subcellularLocation>
</comment>
<dbReference type="SUPFAM" id="SSF53649">
    <property type="entry name" value="Alkaline phosphatase-like"/>
    <property type="match status" value="1"/>
</dbReference>
<dbReference type="EMBL" id="FMTL01000001">
    <property type="protein sequence ID" value="SCW36520.1"/>
    <property type="molecule type" value="Genomic_DNA"/>
</dbReference>
<dbReference type="PANTHER" id="PTHR47371:SF3">
    <property type="entry name" value="PHOSPHOGLYCEROL TRANSFERASE I"/>
    <property type="match status" value="1"/>
</dbReference>
<feature type="transmembrane region" description="Helical" evidence="6">
    <location>
        <begin position="60"/>
        <end position="78"/>
    </location>
</feature>
<protein>
    <submittedName>
        <fullName evidence="8">Phosphoglycerol transferase MdoB</fullName>
    </submittedName>
</protein>
<dbReference type="AlphaFoldDB" id="A0AB37Z481"/>
<name>A0AB37Z481_9PSED</name>
<dbReference type="InterPro" id="IPR000917">
    <property type="entry name" value="Sulfatase_N"/>
</dbReference>
<accession>A0AB37Z481</accession>
<evidence type="ECO:0000313" key="9">
    <source>
        <dbReference type="Proteomes" id="UP000242418"/>
    </source>
</evidence>